<feature type="domain" description="Glycosyltransferase 2-like" evidence="1">
    <location>
        <begin position="12"/>
        <end position="119"/>
    </location>
</feature>
<dbReference type="RefSeq" id="WP_011802853.1">
    <property type="nucleotide sequence ID" value="NC_008781.1"/>
</dbReference>
<proteinExistence type="predicted"/>
<keyword evidence="3" id="KW-1185">Reference proteome</keyword>
<dbReference type="eggNOG" id="COG0463">
    <property type="taxonomic scope" value="Bacteria"/>
</dbReference>
<dbReference type="GO" id="GO:0016740">
    <property type="term" value="F:transferase activity"/>
    <property type="evidence" value="ECO:0007669"/>
    <property type="project" value="UniProtKB-KW"/>
</dbReference>
<dbReference type="HOGENOM" id="CLU_025996_2_1_4"/>
<dbReference type="EMBL" id="CP000529">
    <property type="protein sequence ID" value="ABM38782.1"/>
    <property type="molecule type" value="Genomic_DNA"/>
</dbReference>
<sequence length="310" mass="34683">MSGSVDIPSVAVLLSSYNGERYIEEQIKSIFNQESIAVTLYVRDDGSSDSTVAILKKLTAIYPNMVLNLAHNIGFIKSFFNLLSNAPEGFDFYAFADQDDVWLPSKLSAGAGALKLLGQGVSGMYCSRTEYVDASLAHLSYSPLYRKEKIGFGNALVQNIATGCTIVLNPPARKLVVDKLPEKCLVHDWWIYLVVSAFGCVIFDGVPHIKYRQHGGNVIGASSSFVKNSINRTRRFFGSLRHNKTSLQIAEFNRIFKSTMTPAQIACVNKILSAQQGVWSRFLLIFNYFYWRQSFIDNVLLRIVMLTGRF</sequence>
<organism evidence="2 3">
    <name type="scientific">Polaromonas naphthalenivorans (strain CJ2)</name>
    <dbReference type="NCBI Taxonomy" id="365044"/>
    <lineage>
        <taxon>Bacteria</taxon>
        <taxon>Pseudomonadati</taxon>
        <taxon>Pseudomonadota</taxon>
        <taxon>Betaproteobacteria</taxon>
        <taxon>Burkholderiales</taxon>
        <taxon>Comamonadaceae</taxon>
        <taxon>Polaromonas</taxon>
    </lineage>
</organism>
<name>A1VT04_POLNA</name>
<dbReference type="Proteomes" id="UP000000644">
    <property type="component" value="Chromosome"/>
</dbReference>
<dbReference type="OrthoDB" id="9802649at2"/>
<reference evidence="3" key="1">
    <citation type="journal article" date="2009" name="Environ. Microbiol.">
        <title>The genome of Polaromonas naphthalenivorans strain CJ2, isolated from coal tar-contaminated sediment, reveals physiological and metabolic versatility and evolution through extensive horizontal gene transfer.</title>
        <authorList>
            <person name="Yagi J.M."/>
            <person name="Sims D."/>
            <person name="Brettin T."/>
            <person name="Bruce D."/>
            <person name="Madsen E.L."/>
        </authorList>
    </citation>
    <scope>NUCLEOTIDE SEQUENCE [LARGE SCALE GENOMIC DNA]</scope>
    <source>
        <strain evidence="3">CJ2</strain>
    </source>
</reference>
<dbReference type="STRING" id="365044.Pnap_3485"/>
<dbReference type="Pfam" id="PF00535">
    <property type="entry name" value="Glycos_transf_2"/>
    <property type="match status" value="1"/>
</dbReference>
<keyword evidence="2" id="KW-0808">Transferase</keyword>
<dbReference type="AlphaFoldDB" id="A1VT04"/>
<dbReference type="InterPro" id="IPR029044">
    <property type="entry name" value="Nucleotide-diphossugar_trans"/>
</dbReference>
<evidence type="ECO:0000313" key="2">
    <source>
        <dbReference type="EMBL" id="ABM38782.1"/>
    </source>
</evidence>
<protein>
    <submittedName>
        <fullName evidence="2">Glycosyl transferase, family 2</fullName>
    </submittedName>
</protein>
<evidence type="ECO:0000313" key="3">
    <source>
        <dbReference type="Proteomes" id="UP000000644"/>
    </source>
</evidence>
<gene>
    <name evidence="2" type="ordered locus">Pnap_3485</name>
</gene>
<dbReference type="Gene3D" id="3.90.550.10">
    <property type="entry name" value="Spore Coat Polysaccharide Biosynthesis Protein SpsA, Chain A"/>
    <property type="match status" value="1"/>
</dbReference>
<dbReference type="SUPFAM" id="SSF53448">
    <property type="entry name" value="Nucleotide-diphospho-sugar transferases"/>
    <property type="match status" value="1"/>
</dbReference>
<dbReference type="KEGG" id="pna:Pnap_3485"/>
<accession>A1VT04</accession>
<dbReference type="CDD" id="cd04196">
    <property type="entry name" value="GT_2_like_d"/>
    <property type="match status" value="1"/>
</dbReference>
<dbReference type="InterPro" id="IPR001173">
    <property type="entry name" value="Glyco_trans_2-like"/>
</dbReference>
<evidence type="ECO:0000259" key="1">
    <source>
        <dbReference type="Pfam" id="PF00535"/>
    </source>
</evidence>
<dbReference type="CAZy" id="GT2">
    <property type="family name" value="Glycosyltransferase Family 2"/>
</dbReference>